<feature type="transmembrane region" description="Helical" evidence="1">
    <location>
        <begin position="185"/>
        <end position="208"/>
    </location>
</feature>
<evidence type="ECO:0000313" key="3">
    <source>
        <dbReference type="Proteomes" id="UP000250140"/>
    </source>
</evidence>
<keyword evidence="1" id="KW-0472">Membrane</keyword>
<dbReference type="Proteomes" id="UP000250140">
    <property type="component" value="Unassembled WGS sequence"/>
</dbReference>
<keyword evidence="3" id="KW-1185">Reference proteome</keyword>
<gene>
    <name evidence="2" type="ORF">AOQ84DRAFT_222089</name>
</gene>
<dbReference type="EMBL" id="KV749688">
    <property type="protein sequence ID" value="OCL08242.1"/>
    <property type="molecule type" value="Genomic_DNA"/>
</dbReference>
<organism evidence="2 3">
    <name type="scientific">Glonium stellatum</name>
    <dbReference type="NCBI Taxonomy" id="574774"/>
    <lineage>
        <taxon>Eukaryota</taxon>
        <taxon>Fungi</taxon>
        <taxon>Dikarya</taxon>
        <taxon>Ascomycota</taxon>
        <taxon>Pezizomycotina</taxon>
        <taxon>Dothideomycetes</taxon>
        <taxon>Pleosporomycetidae</taxon>
        <taxon>Gloniales</taxon>
        <taxon>Gloniaceae</taxon>
        <taxon>Glonium</taxon>
    </lineage>
</organism>
<keyword evidence="1" id="KW-1133">Transmembrane helix</keyword>
<reference evidence="2 3" key="1">
    <citation type="journal article" date="2016" name="Nat. Commun.">
        <title>Ectomycorrhizal ecology is imprinted in the genome of the dominant symbiotic fungus Cenococcum geophilum.</title>
        <authorList>
            <consortium name="DOE Joint Genome Institute"/>
            <person name="Peter M."/>
            <person name="Kohler A."/>
            <person name="Ohm R.A."/>
            <person name="Kuo A."/>
            <person name="Krutzmann J."/>
            <person name="Morin E."/>
            <person name="Arend M."/>
            <person name="Barry K.W."/>
            <person name="Binder M."/>
            <person name="Choi C."/>
            <person name="Clum A."/>
            <person name="Copeland A."/>
            <person name="Grisel N."/>
            <person name="Haridas S."/>
            <person name="Kipfer T."/>
            <person name="LaButti K."/>
            <person name="Lindquist E."/>
            <person name="Lipzen A."/>
            <person name="Maire R."/>
            <person name="Meier B."/>
            <person name="Mihaltcheva S."/>
            <person name="Molinier V."/>
            <person name="Murat C."/>
            <person name="Poggeler S."/>
            <person name="Quandt C.A."/>
            <person name="Sperisen C."/>
            <person name="Tritt A."/>
            <person name="Tisserant E."/>
            <person name="Crous P.W."/>
            <person name="Henrissat B."/>
            <person name="Nehls U."/>
            <person name="Egli S."/>
            <person name="Spatafora J.W."/>
            <person name="Grigoriev I.V."/>
            <person name="Martin F.M."/>
        </authorList>
    </citation>
    <scope>NUCLEOTIDE SEQUENCE [LARGE SCALE GENOMIC DNA]</scope>
    <source>
        <strain evidence="2 3">CBS 207.34</strain>
    </source>
</reference>
<protein>
    <submittedName>
        <fullName evidence="2">Uncharacterized protein</fullName>
    </submittedName>
</protein>
<sequence length="209" mass="22666">MDADAVMSLNEGERNLKIRVVVQTLNQQYHLKFSDILPTESGQQVMRRIRNGCQKNINPYSGRNWIIVWLRKSYAGLATLSSLAPPDIEVQDRSVRVGVGEIQHTRELTFAFFHADTLSPTVSFASMFPDVVASISSGSNLTLRKAIVVGQGVNRLGVCYIFAGLVAVSISTGVAIAFLCHSLEAGIASGAAMIGLLAVLEGLVVWMMK</sequence>
<feature type="transmembrane region" description="Helical" evidence="1">
    <location>
        <begin position="158"/>
        <end position="179"/>
    </location>
</feature>
<name>A0A8E2F0C7_9PEZI</name>
<evidence type="ECO:0000313" key="2">
    <source>
        <dbReference type="EMBL" id="OCL08242.1"/>
    </source>
</evidence>
<proteinExistence type="predicted"/>
<keyword evidence="1" id="KW-0812">Transmembrane</keyword>
<dbReference type="AlphaFoldDB" id="A0A8E2F0C7"/>
<evidence type="ECO:0000256" key="1">
    <source>
        <dbReference type="SAM" id="Phobius"/>
    </source>
</evidence>
<dbReference type="OrthoDB" id="5428981at2759"/>
<accession>A0A8E2F0C7</accession>